<dbReference type="RefSeq" id="WP_160826372.1">
    <property type="nucleotide sequence ID" value="NZ_JBHSXS010000006.1"/>
</dbReference>
<dbReference type="PANTHER" id="PTHR35333:SF3">
    <property type="entry name" value="BETA-LACTAMASE-TYPE TRANSPEPTIDASE FOLD CONTAINING PROTEIN"/>
    <property type="match status" value="1"/>
</dbReference>
<reference evidence="3" key="1">
    <citation type="journal article" date="2019" name="Int. J. Syst. Evol. Microbiol.">
        <title>The Global Catalogue of Microorganisms (GCM) 10K type strain sequencing project: providing services to taxonomists for standard genome sequencing and annotation.</title>
        <authorList>
            <consortium name="The Broad Institute Genomics Platform"/>
            <consortium name="The Broad Institute Genome Sequencing Center for Infectious Disease"/>
            <person name="Wu L."/>
            <person name="Ma J."/>
        </authorList>
    </citation>
    <scope>NUCLEOTIDE SEQUENCE [LARGE SCALE GENOMIC DNA]</scope>
    <source>
        <strain evidence="3">JCM 3369</strain>
    </source>
</reference>
<dbReference type="SUPFAM" id="SSF56601">
    <property type="entry name" value="beta-lactamase/transpeptidase-like"/>
    <property type="match status" value="1"/>
</dbReference>
<dbReference type="InterPro" id="IPR045155">
    <property type="entry name" value="Beta-lactam_cat"/>
</dbReference>
<name>A0ABW2CIR7_9ACTN</name>
<keyword evidence="3" id="KW-1185">Reference proteome</keyword>
<keyword evidence="2" id="KW-0378">Hydrolase</keyword>
<evidence type="ECO:0000313" key="2">
    <source>
        <dbReference type="EMBL" id="MFC6880899.1"/>
    </source>
</evidence>
<evidence type="ECO:0000313" key="3">
    <source>
        <dbReference type="Proteomes" id="UP001596380"/>
    </source>
</evidence>
<dbReference type="InterPro" id="IPR000871">
    <property type="entry name" value="Beta-lactam_class-A"/>
</dbReference>
<gene>
    <name evidence="2" type="ORF">ACFQKB_14115</name>
</gene>
<dbReference type="GO" id="GO:0016787">
    <property type="term" value="F:hydrolase activity"/>
    <property type="evidence" value="ECO:0007669"/>
    <property type="project" value="UniProtKB-KW"/>
</dbReference>
<comment type="caution">
    <text evidence="2">The sequence shown here is derived from an EMBL/GenBank/DDBJ whole genome shotgun (WGS) entry which is preliminary data.</text>
</comment>
<dbReference type="InterPro" id="IPR012338">
    <property type="entry name" value="Beta-lactam/transpept-like"/>
</dbReference>
<dbReference type="EMBL" id="JBHSXS010000006">
    <property type="protein sequence ID" value="MFC6880899.1"/>
    <property type="molecule type" value="Genomic_DNA"/>
</dbReference>
<evidence type="ECO:0000259" key="1">
    <source>
        <dbReference type="Pfam" id="PF13354"/>
    </source>
</evidence>
<dbReference type="Gene3D" id="3.40.710.10">
    <property type="entry name" value="DD-peptidase/beta-lactamase superfamily"/>
    <property type="match status" value="1"/>
</dbReference>
<dbReference type="PANTHER" id="PTHR35333">
    <property type="entry name" value="BETA-LACTAMASE"/>
    <property type="match status" value="1"/>
</dbReference>
<organism evidence="2 3">
    <name type="scientific">Actinomadura yumaensis</name>
    <dbReference type="NCBI Taxonomy" id="111807"/>
    <lineage>
        <taxon>Bacteria</taxon>
        <taxon>Bacillati</taxon>
        <taxon>Actinomycetota</taxon>
        <taxon>Actinomycetes</taxon>
        <taxon>Streptosporangiales</taxon>
        <taxon>Thermomonosporaceae</taxon>
        <taxon>Actinomadura</taxon>
    </lineage>
</organism>
<dbReference type="Pfam" id="PF13354">
    <property type="entry name" value="Beta-lactamase2"/>
    <property type="match status" value="1"/>
</dbReference>
<sequence>MARTPPSRETRSAHLAKVLCESVRAQRFEEIIDFGPDEIEHPVKGERIRTMPYLDLAVIELGADDRPVAAANALLSPDYPDPVAVEIDDDWGTSSVRWKRWDGRAWETADCGTEDAEGGSADGPYRFMSPYPACLHKLMVAFRVLRLVDEGVLDLDASHTYEPEEDDRPPGSCRPGTRTLRDWLDRMISISENQAGCALIKLLHDRGEIDAMHAELAGLGLRTLRLDGTNPRSGGRWRPGRVTMTALDTARLLTIVNGARGTLWHTASGAPVDGGLLSADSRAFLVGLLLDQGYNEVLSTANWGRADYPAPGIPHAVSSRWVDPADGTVTMPDLAYGRDVRPWQGAAEVTFAHKIGQTFNSGADAGIVRSLPGSPWRRYVVVALSNLGIRFADPRFAGFTRLPASYPGQVQFTEKLAGLGRAIDDALAAMNGR</sequence>
<proteinExistence type="predicted"/>
<dbReference type="Proteomes" id="UP001596380">
    <property type="component" value="Unassembled WGS sequence"/>
</dbReference>
<accession>A0ABW2CIR7</accession>
<feature type="domain" description="Beta-lactamase class A catalytic" evidence="1">
    <location>
        <begin position="132"/>
        <end position="370"/>
    </location>
</feature>
<protein>
    <submittedName>
        <fullName evidence="2">Serine hydrolase</fullName>
    </submittedName>
</protein>